<feature type="region of interest" description="Disordered" evidence="1">
    <location>
        <begin position="389"/>
        <end position="416"/>
    </location>
</feature>
<feature type="region of interest" description="Disordered" evidence="1">
    <location>
        <begin position="339"/>
        <end position="371"/>
    </location>
</feature>
<feature type="compositionally biased region" description="Polar residues" evidence="1">
    <location>
        <begin position="344"/>
        <end position="354"/>
    </location>
</feature>
<sequence length="489" mass="54604">PHRLKFRLKSLHRRKKDERLLLDMPTTDPGSDLLFSTDDEYIDANGMVTCYGTMPPRIRRNLLKSELQRRYIEEIGDGLRNMPPELIITSPSNKGKQKNHTVRILYKPAAEKYDRKTQNTGNELPFIGQPTKRTSSWHNLNTAGHSPTLTPYKPNATKNKPLSKKETLSKEDLDIKLSLKKKIWTGIQPDDMILGVDRSRPLSWVAPQSLKSKKMSSEQHLNCGLNMAKLSAGNSNKRLENEAFLNACTQKLMEWQILNSDTDISPRSQSKMKVPLKLVVPDINEDRTMCIFKHLANIKKPCTINTSTKADNETSSKIKTKRTTISKVVETSKIFTKISKSKPRNNLASSQRSLNKPALSQHKTHGRSNKFKTGGLVVTAVQTGVGGAAAGASKKNKKLKSLQNKLPNNNHTNNIVSNEARRPSTVNNYSSGNNEGLIMAATATTIVRKVKTKLKKKKSSTNTKQEMTTSISLNTIYNSSDTGSNTKSQ</sequence>
<evidence type="ECO:0000313" key="3">
    <source>
        <dbReference type="Proteomes" id="UP000037069"/>
    </source>
</evidence>
<dbReference type="AlphaFoldDB" id="A0A0L0BWZ9"/>
<gene>
    <name evidence="2" type="ORF">FF38_13825</name>
</gene>
<proteinExistence type="predicted"/>
<feature type="compositionally biased region" description="Polar residues" evidence="1">
    <location>
        <begin position="407"/>
        <end position="416"/>
    </location>
</feature>
<feature type="non-terminal residue" evidence="2">
    <location>
        <position position="1"/>
    </location>
</feature>
<dbReference type="OrthoDB" id="10253041at2759"/>
<protein>
    <submittedName>
        <fullName evidence="2">Uncharacterized protein</fullName>
    </submittedName>
</protein>
<organism evidence="2 3">
    <name type="scientific">Lucilia cuprina</name>
    <name type="common">Green bottle fly</name>
    <name type="synonym">Australian sheep blowfly</name>
    <dbReference type="NCBI Taxonomy" id="7375"/>
    <lineage>
        <taxon>Eukaryota</taxon>
        <taxon>Metazoa</taxon>
        <taxon>Ecdysozoa</taxon>
        <taxon>Arthropoda</taxon>
        <taxon>Hexapoda</taxon>
        <taxon>Insecta</taxon>
        <taxon>Pterygota</taxon>
        <taxon>Neoptera</taxon>
        <taxon>Endopterygota</taxon>
        <taxon>Diptera</taxon>
        <taxon>Brachycera</taxon>
        <taxon>Muscomorpha</taxon>
        <taxon>Oestroidea</taxon>
        <taxon>Calliphoridae</taxon>
        <taxon>Luciliinae</taxon>
        <taxon>Lucilia</taxon>
    </lineage>
</organism>
<evidence type="ECO:0000313" key="2">
    <source>
        <dbReference type="EMBL" id="KNC23764.1"/>
    </source>
</evidence>
<comment type="caution">
    <text evidence="2">The sequence shown here is derived from an EMBL/GenBank/DDBJ whole genome shotgun (WGS) entry which is preliminary data.</text>
</comment>
<name>A0A0L0BWZ9_LUCCU</name>
<dbReference type="EMBL" id="JRES01001303">
    <property type="protein sequence ID" value="KNC23764.1"/>
    <property type="molecule type" value="Genomic_DNA"/>
</dbReference>
<reference evidence="2 3" key="1">
    <citation type="journal article" date="2015" name="Nat. Commun.">
        <title>Lucilia cuprina genome unlocks parasitic fly biology to underpin future interventions.</title>
        <authorList>
            <person name="Anstead C.A."/>
            <person name="Korhonen P.K."/>
            <person name="Young N.D."/>
            <person name="Hall R.S."/>
            <person name="Jex A.R."/>
            <person name="Murali S.C."/>
            <person name="Hughes D.S."/>
            <person name="Lee S.F."/>
            <person name="Perry T."/>
            <person name="Stroehlein A.J."/>
            <person name="Ansell B.R."/>
            <person name="Breugelmans B."/>
            <person name="Hofmann A."/>
            <person name="Qu J."/>
            <person name="Dugan S."/>
            <person name="Lee S.L."/>
            <person name="Chao H."/>
            <person name="Dinh H."/>
            <person name="Han Y."/>
            <person name="Doddapaneni H.V."/>
            <person name="Worley K.C."/>
            <person name="Muzny D.M."/>
            <person name="Ioannidis P."/>
            <person name="Waterhouse R.M."/>
            <person name="Zdobnov E.M."/>
            <person name="James P.J."/>
            <person name="Bagnall N.H."/>
            <person name="Kotze A.C."/>
            <person name="Gibbs R.A."/>
            <person name="Richards S."/>
            <person name="Batterham P."/>
            <person name="Gasser R.B."/>
        </authorList>
    </citation>
    <scope>NUCLEOTIDE SEQUENCE [LARGE SCALE GENOMIC DNA]</scope>
    <source>
        <strain evidence="2 3">LS</strain>
        <tissue evidence="2">Full body</tissue>
    </source>
</reference>
<evidence type="ECO:0000256" key="1">
    <source>
        <dbReference type="SAM" id="MobiDB-lite"/>
    </source>
</evidence>
<accession>A0A0L0BWZ9</accession>
<dbReference type="Proteomes" id="UP000037069">
    <property type="component" value="Unassembled WGS sequence"/>
</dbReference>
<keyword evidence="3" id="KW-1185">Reference proteome</keyword>